<comment type="function">
    <text evidence="1">Thiol-specific peroxidase that catalyzes the reduction of hydrogen peroxide and organic hydroperoxides to water and alcohols, respectively. Plays a role in cell protection against oxidative stress by detoxifying peroxides and as sensor of hydrogen peroxide-mediated signaling events.</text>
</comment>
<evidence type="ECO:0000256" key="12">
    <source>
        <dbReference type="SAM" id="SignalP"/>
    </source>
</evidence>
<evidence type="ECO:0000256" key="9">
    <source>
        <dbReference type="ARBA" id="ARBA00038489"/>
    </source>
</evidence>
<evidence type="ECO:0000259" key="13">
    <source>
        <dbReference type="PROSITE" id="PS51352"/>
    </source>
</evidence>
<dbReference type="PROSITE" id="PS51352">
    <property type="entry name" value="THIOREDOXIN_2"/>
    <property type="match status" value="1"/>
</dbReference>
<dbReference type="InterPro" id="IPR050924">
    <property type="entry name" value="Peroxiredoxin_BCP/PrxQ"/>
</dbReference>
<feature type="signal peptide" evidence="12">
    <location>
        <begin position="1"/>
        <end position="20"/>
    </location>
</feature>
<reference evidence="14 15" key="1">
    <citation type="submission" date="2021-01" db="EMBL/GenBank/DDBJ databases">
        <title>Carboxyliciviraga sp.nov., isolated from coastal sediments.</title>
        <authorList>
            <person name="Lu D."/>
            <person name="Zhang T."/>
        </authorList>
    </citation>
    <scope>NUCLEOTIDE SEQUENCE [LARGE SCALE GENOMIC DNA]</scope>
    <source>
        <strain evidence="14 15">N1Y132</strain>
    </source>
</reference>
<evidence type="ECO:0000256" key="7">
    <source>
        <dbReference type="ARBA" id="ARBA00023284"/>
    </source>
</evidence>
<evidence type="ECO:0000256" key="5">
    <source>
        <dbReference type="ARBA" id="ARBA00023002"/>
    </source>
</evidence>
<keyword evidence="5" id="KW-0560">Oxidoreductase</keyword>
<keyword evidence="6" id="KW-1015">Disulfide bond</keyword>
<evidence type="ECO:0000256" key="8">
    <source>
        <dbReference type="ARBA" id="ARBA00032824"/>
    </source>
</evidence>
<evidence type="ECO:0000256" key="10">
    <source>
        <dbReference type="ARBA" id="ARBA00042639"/>
    </source>
</evidence>
<keyword evidence="4" id="KW-0049">Antioxidant</keyword>
<dbReference type="InterPro" id="IPR013766">
    <property type="entry name" value="Thioredoxin_domain"/>
</dbReference>
<dbReference type="Gene3D" id="3.40.30.10">
    <property type="entry name" value="Glutaredoxin"/>
    <property type="match status" value="1"/>
</dbReference>
<comment type="similarity">
    <text evidence="9">Belongs to the peroxiredoxin family. BCP/PrxQ subfamily.</text>
</comment>
<comment type="catalytic activity">
    <reaction evidence="11">
        <text>a hydroperoxide + [thioredoxin]-dithiol = an alcohol + [thioredoxin]-disulfide + H2O</text>
        <dbReference type="Rhea" id="RHEA:62620"/>
        <dbReference type="Rhea" id="RHEA-COMP:10698"/>
        <dbReference type="Rhea" id="RHEA-COMP:10700"/>
        <dbReference type="ChEBI" id="CHEBI:15377"/>
        <dbReference type="ChEBI" id="CHEBI:29950"/>
        <dbReference type="ChEBI" id="CHEBI:30879"/>
        <dbReference type="ChEBI" id="CHEBI:35924"/>
        <dbReference type="ChEBI" id="CHEBI:50058"/>
        <dbReference type="EC" id="1.11.1.24"/>
    </reaction>
</comment>
<evidence type="ECO:0000256" key="11">
    <source>
        <dbReference type="ARBA" id="ARBA00049091"/>
    </source>
</evidence>
<protein>
    <recommendedName>
        <fullName evidence="2">thioredoxin-dependent peroxiredoxin</fullName>
        <ecNumber evidence="2">1.11.1.24</ecNumber>
    </recommendedName>
    <alternativeName>
        <fullName evidence="8">Thioredoxin peroxidase</fullName>
    </alternativeName>
    <alternativeName>
        <fullName evidence="10">Thioredoxin-dependent peroxiredoxin Bcp</fullName>
    </alternativeName>
</protein>
<dbReference type="Pfam" id="PF00578">
    <property type="entry name" value="AhpC-TSA"/>
    <property type="match status" value="1"/>
</dbReference>
<name>A0ABS1HIZ3_9BACT</name>
<dbReference type="EMBL" id="JAENRR010000019">
    <property type="protein sequence ID" value="MBK3517641.1"/>
    <property type="molecule type" value="Genomic_DNA"/>
</dbReference>
<keyword evidence="3" id="KW-0575">Peroxidase</keyword>
<dbReference type="InterPro" id="IPR036249">
    <property type="entry name" value="Thioredoxin-like_sf"/>
</dbReference>
<dbReference type="PANTHER" id="PTHR42801">
    <property type="entry name" value="THIOREDOXIN-DEPENDENT PEROXIDE REDUCTASE"/>
    <property type="match status" value="1"/>
</dbReference>
<evidence type="ECO:0000256" key="4">
    <source>
        <dbReference type="ARBA" id="ARBA00022862"/>
    </source>
</evidence>
<organism evidence="14 15">
    <name type="scientific">Carboxylicivirga marina</name>
    <dbReference type="NCBI Taxonomy" id="2800988"/>
    <lineage>
        <taxon>Bacteria</taxon>
        <taxon>Pseudomonadati</taxon>
        <taxon>Bacteroidota</taxon>
        <taxon>Bacteroidia</taxon>
        <taxon>Marinilabiliales</taxon>
        <taxon>Marinilabiliaceae</taxon>
        <taxon>Carboxylicivirga</taxon>
    </lineage>
</organism>
<proteinExistence type="inferred from homology"/>
<evidence type="ECO:0000313" key="14">
    <source>
        <dbReference type="EMBL" id="MBK3517641.1"/>
    </source>
</evidence>
<evidence type="ECO:0000256" key="1">
    <source>
        <dbReference type="ARBA" id="ARBA00003330"/>
    </source>
</evidence>
<feature type="domain" description="Thioredoxin" evidence="13">
    <location>
        <begin position="24"/>
        <end position="192"/>
    </location>
</feature>
<comment type="caution">
    <text evidence="14">The sequence shown here is derived from an EMBL/GenBank/DDBJ whole genome shotgun (WGS) entry which is preliminary data.</text>
</comment>
<dbReference type="EC" id="1.11.1.24" evidence="2"/>
<keyword evidence="7" id="KW-0676">Redox-active center</keyword>
<dbReference type="SUPFAM" id="SSF52833">
    <property type="entry name" value="Thioredoxin-like"/>
    <property type="match status" value="1"/>
</dbReference>
<dbReference type="PANTHER" id="PTHR42801:SF7">
    <property type="entry name" value="SLL1159 PROTEIN"/>
    <property type="match status" value="1"/>
</dbReference>
<gene>
    <name evidence="14" type="ORF">JIV24_09890</name>
</gene>
<dbReference type="RefSeq" id="WP_200464871.1">
    <property type="nucleotide sequence ID" value="NZ_JAENRR010000019.1"/>
</dbReference>
<feature type="chain" id="PRO_5046580525" description="thioredoxin-dependent peroxiredoxin" evidence="12">
    <location>
        <begin position="21"/>
        <end position="192"/>
    </location>
</feature>
<evidence type="ECO:0000256" key="2">
    <source>
        <dbReference type="ARBA" id="ARBA00013017"/>
    </source>
</evidence>
<dbReference type="CDD" id="cd02970">
    <property type="entry name" value="PRX_like2"/>
    <property type="match status" value="1"/>
</dbReference>
<evidence type="ECO:0000313" key="15">
    <source>
        <dbReference type="Proteomes" id="UP000605676"/>
    </source>
</evidence>
<dbReference type="InterPro" id="IPR000866">
    <property type="entry name" value="AhpC/TSA"/>
</dbReference>
<evidence type="ECO:0000256" key="6">
    <source>
        <dbReference type="ARBA" id="ARBA00023157"/>
    </source>
</evidence>
<dbReference type="Proteomes" id="UP000605676">
    <property type="component" value="Unassembled WGS sequence"/>
</dbReference>
<keyword evidence="12" id="KW-0732">Signal</keyword>
<evidence type="ECO:0000256" key="3">
    <source>
        <dbReference type="ARBA" id="ARBA00022559"/>
    </source>
</evidence>
<sequence>MKKILVFLSVFLFMVSNVKAQEGIGINEKAPLFKAEDQNGLTIDLSKELEKGKVVLMFYRGQWCPYCNRYMAALQDSIHLIKDKGAQVIAVTPERHEEIDKTIEKSGASFSVIYDEGHQIMDNYKVTFTMSKTKFTAYTAYGINVNKASGNDDRALPVPATYIISKDGVVIHRHFDTNYKSRMTIKEILNYL</sequence>
<accession>A0ABS1HIZ3</accession>
<keyword evidence="15" id="KW-1185">Reference proteome</keyword>